<dbReference type="HOGENOM" id="CLU_092618_1_1_6"/>
<dbReference type="EMBL" id="CP000961">
    <property type="protein sequence ID" value="ACA86260.1"/>
    <property type="molecule type" value="Genomic_DNA"/>
</dbReference>
<dbReference type="SUPFAM" id="SSF52540">
    <property type="entry name" value="P-loop containing nucleoside triphosphate hydrolases"/>
    <property type="match status" value="1"/>
</dbReference>
<dbReference type="GO" id="GO:0016301">
    <property type="term" value="F:kinase activity"/>
    <property type="evidence" value="ECO:0007669"/>
    <property type="project" value="UniProtKB-KW"/>
</dbReference>
<proteinExistence type="predicted"/>
<dbReference type="RefSeq" id="WP_012324606.1">
    <property type="nucleotide sequence ID" value="NC_010506.1"/>
</dbReference>
<dbReference type="PANTHER" id="PTHR37816:SF1">
    <property type="entry name" value="TOXIN"/>
    <property type="match status" value="1"/>
</dbReference>
<keyword evidence="1" id="KW-0808">Transferase</keyword>
<reference evidence="1 2" key="1">
    <citation type="submission" date="2008-02" db="EMBL/GenBank/DDBJ databases">
        <title>Complete sequence of Shewanella woodyi ATCC 51908.</title>
        <authorList>
            <consortium name="US DOE Joint Genome Institute"/>
            <person name="Copeland A."/>
            <person name="Lucas S."/>
            <person name="Lapidus A."/>
            <person name="Glavina del Rio T."/>
            <person name="Dalin E."/>
            <person name="Tice H."/>
            <person name="Bruce D."/>
            <person name="Goodwin L."/>
            <person name="Pitluck S."/>
            <person name="Sims D."/>
            <person name="Brettin T."/>
            <person name="Detter J.C."/>
            <person name="Han C."/>
            <person name="Kuske C.R."/>
            <person name="Schmutz J."/>
            <person name="Larimer F."/>
            <person name="Land M."/>
            <person name="Hauser L."/>
            <person name="Kyrpides N."/>
            <person name="Lykidis A."/>
            <person name="Zhao J.-S."/>
            <person name="Richardson P."/>
        </authorList>
    </citation>
    <scope>NUCLEOTIDE SEQUENCE [LARGE SCALE GENOMIC DNA]</scope>
    <source>
        <strain evidence="2">ATCC 51908 / MS32</strain>
    </source>
</reference>
<dbReference type="KEGG" id="swd:Swoo_1976"/>
<gene>
    <name evidence="1" type="ordered locus">Swoo_1976</name>
</gene>
<sequence>MKRVVIIGSSCSGKSTFAKQLADKLAMTYIELDQLHWLPDWAERPDPEFRALVDKVSAAESWVIDGNYSVARDILWPRATTIIWLNHSFELVLYRAVTRSIYRTSTKKPLFAGNVETFRHSFLSLDSIILWVLKTFHTKRARYANLLTSNELPGINIIELSGQKQVDAFLDNVKVR</sequence>
<dbReference type="PANTHER" id="PTHR37816">
    <property type="entry name" value="YALI0E33011P"/>
    <property type="match status" value="1"/>
</dbReference>
<keyword evidence="1" id="KW-0418">Kinase</keyword>
<evidence type="ECO:0000313" key="1">
    <source>
        <dbReference type="EMBL" id="ACA86260.1"/>
    </source>
</evidence>
<dbReference type="Proteomes" id="UP000002168">
    <property type="component" value="Chromosome"/>
</dbReference>
<organism evidence="1 2">
    <name type="scientific">Shewanella woodyi (strain ATCC 51908 / MS32)</name>
    <dbReference type="NCBI Taxonomy" id="392500"/>
    <lineage>
        <taxon>Bacteria</taxon>
        <taxon>Pseudomonadati</taxon>
        <taxon>Pseudomonadota</taxon>
        <taxon>Gammaproteobacteria</taxon>
        <taxon>Alteromonadales</taxon>
        <taxon>Shewanellaceae</taxon>
        <taxon>Shewanella</taxon>
    </lineage>
</organism>
<dbReference type="AlphaFoldDB" id="B1KQM1"/>
<dbReference type="InterPro" id="IPR027417">
    <property type="entry name" value="P-loop_NTPase"/>
</dbReference>
<dbReference type="STRING" id="392500.Swoo_1976"/>
<evidence type="ECO:0000313" key="2">
    <source>
        <dbReference type="Proteomes" id="UP000002168"/>
    </source>
</evidence>
<dbReference type="Gene3D" id="3.40.50.300">
    <property type="entry name" value="P-loop containing nucleotide triphosphate hydrolases"/>
    <property type="match status" value="1"/>
</dbReference>
<name>B1KQM1_SHEWM</name>
<dbReference type="eggNOG" id="COG0563">
    <property type="taxonomic scope" value="Bacteria"/>
</dbReference>
<dbReference type="InterPro" id="IPR052922">
    <property type="entry name" value="Cytidylate_Kinase-2"/>
</dbReference>
<keyword evidence="2" id="KW-1185">Reference proteome</keyword>
<accession>B1KQM1</accession>
<protein>
    <submittedName>
        <fullName evidence="1">Adenylate kinase</fullName>
    </submittedName>
</protein>